<feature type="domain" description="F-box" evidence="2">
    <location>
        <begin position="93"/>
        <end position="139"/>
    </location>
</feature>
<accession>A0A3Q2PXY5</accession>
<dbReference type="Gene3D" id="3.80.10.10">
    <property type="entry name" value="Ribonuclease Inhibitor"/>
    <property type="match status" value="5"/>
</dbReference>
<dbReference type="Ensembl" id="ENSFHET00000027988.1">
    <property type="protein sequence ID" value="ENSFHEP00000018883.1"/>
    <property type="gene ID" value="ENSFHEG00000020815.1"/>
</dbReference>
<dbReference type="SUPFAM" id="SSF52047">
    <property type="entry name" value="RNI-like"/>
    <property type="match status" value="2"/>
</dbReference>
<evidence type="ECO:0000313" key="3">
    <source>
        <dbReference type="Ensembl" id="ENSFHEP00000018883.1"/>
    </source>
</evidence>
<dbReference type="PANTHER" id="PTHR13318:SF190">
    <property type="entry name" value="PARTNER OF PAIRED, ISOFORM B"/>
    <property type="match status" value="1"/>
</dbReference>
<dbReference type="PROSITE" id="PS50181">
    <property type="entry name" value="FBOX"/>
    <property type="match status" value="1"/>
</dbReference>
<dbReference type="InterPro" id="IPR057207">
    <property type="entry name" value="FBXL15_LRR"/>
</dbReference>
<dbReference type="GO" id="GO:0031146">
    <property type="term" value="P:SCF-dependent proteasomal ubiquitin-dependent protein catabolic process"/>
    <property type="evidence" value="ECO:0007669"/>
    <property type="project" value="TreeGrafter"/>
</dbReference>
<name>A0A3Q2PXY5_FUNHE</name>
<dbReference type="GO" id="GO:0019005">
    <property type="term" value="C:SCF ubiquitin ligase complex"/>
    <property type="evidence" value="ECO:0007669"/>
    <property type="project" value="TreeGrafter"/>
</dbReference>
<dbReference type="Pfam" id="PF12937">
    <property type="entry name" value="F-box-like"/>
    <property type="match status" value="1"/>
</dbReference>
<evidence type="ECO:0000313" key="4">
    <source>
        <dbReference type="Proteomes" id="UP000265000"/>
    </source>
</evidence>
<reference evidence="3" key="1">
    <citation type="submission" date="2025-08" db="UniProtKB">
        <authorList>
            <consortium name="Ensembl"/>
        </authorList>
    </citation>
    <scope>IDENTIFICATION</scope>
</reference>
<proteinExistence type="predicted"/>
<keyword evidence="4" id="KW-1185">Reference proteome</keyword>
<dbReference type="InterPro" id="IPR001611">
    <property type="entry name" value="Leu-rich_rpt"/>
</dbReference>
<dbReference type="InterPro" id="IPR006553">
    <property type="entry name" value="Leu-rich_rpt_Cys-con_subtyp"/>
</dbReference>
<dbReference type="Gene3D" id="1.20.1280.50">
    <property type="match status" value="1"/>
</dbReference>
<dbReference type="SMART" id="SM00367">
    <property type="entry name" value="LRR_CC"/>
    <property type="match status" value="17"/>
</dbReference>
<evidence type="ECO:0000256" key="1">
    <source>
        <dbReference type="ARBA" id="ARBA00022614"/>
    </source>
</evidence>
<evidence type="ECO:0000259" key="2">
    <source>
        <dbReference type="PROSITE" id="PS50181"/>
    </source>
</evidence>
<dbReference type="Pfam" id="PF25372">
    <property type="entry name" value="DUF7885"/>
    <property type="match status" value="2"/>
</dbReference>
<dbReference type="GeneTree" id="ENSGT00940000160224"/>
<dbReference type="SMART" id="SM00256">
    <property type="entry name" value="FBOX"/>
    <property type="match status" value="1"/>
</dbReference>
<reference evidence="3" key="2">
    <citation type="submission" date="2025-09" db="UniProtKB">
        <authorList>
            <consortium name="Ensembl"/>
        </authorList>
    </citation>
    <scope>IDENTIFICATION</scope>
</reference>
<organism evidence="3 4">
    <name type="scientific">Fundulus heteroclitus</name>
    <name type="common">Killifish</name>
    <name type="synonym">Mummichog</name>
    <dbReference type="NCBI Taxonomy" id="8078"/>
    <lineage>
        <taxon>Eukaryota</taxon>
        <taxon>Metazoa</taxon>
        <taxon>Chordata</taxon>
        <taxon>Craniata</taxon>
        <taxon>Vertebrata</taxon>
        <taxon>Euteleostomi</taxon>
        <taxon>Actinopterygii</taxon>
        <taxon>Neopterygii</taxon>
        <taxon>Teleostei</taxon>
        <taxon>Neoteleostei</taxon>
        <taxon>Acanthomorphata</taxon>
        <taxon>Ovalentaria</taxon>
        <taxon>Atherinomorphae</taxon>
        <taxon>Cyprinodontiformes</taxon>
        <taxon>Fundulidae</taxon>
        <taxon>Fundulus</taxon>
    </lineage>
</organism>
<sequence length="644" mass="72427">MDTARTHFERKSQRTALIKWLDWIKSHQRRRADVIDRLQTLVNAFRLKRILAAWLAVAKDSQRTKEYFKRLELSVTEFSSKDQQTPRPTGERVDGVSVLPHHLSLKIFQYLEIRDWLNCAEVCCAWKSIVHSGTLWSQINFSVGKDWITDSTVQQILQSYRPFVTRLNLRGCTSLKWSSLKYISECRNLQELNMSECLVVSDMMIQRITEGCPCLLYLNLSSTLVTDHSLKAIFRNCLSLQYLSLAHCRRFTDEGFLCLTTEKGARNLTHLNLSECSQMTANGFRYISAGCPSLTEVVINDMPTLSDSCVLALLTSCYCLSSVSLLWCPNLSDVAIKGIAKASNLKFFSIEGNNQITDVSWQALCSHSQGLCRLQAADCPGMTDDSLRYVASLKSLKYLDISLCSRVSDAGIKCLTDGSSTDELHHLSISRCCLVTDNSVRRIARRLRKLYHLNLSYCERLTDPAVELLSGSSICSLDLSGCNIQDQGLAALQRIHLKKIVLAECVNITDTGMEKLCKNTRDLEHVDVSHCVALSDAAIRAVSFYCRGLLTLKMSGCPKMSDMAVLYLTSGSQYLRELDMSGCTLLTDRSLRHLKRICPPLTSIRMTCCSSISWAAAIKLQARVSHWEYSNFNPSSCFDCSANQ</sequence>
<dbReference type="InterPro" id="IPR001810">
    <property type="entry name" value="F-box_dom"/>
</dbReference>
<dbReference type="STRING" id="8078.ENSFHEP00000018883"/>
<dbReference type="Pfam" id="PF13516">
    <property type="entry name" value="LRR_6"/>
    <property type="match status" value="1"/>
</dbReference>
<keyword evidence="1" id="KW-0433">Leucine-rich repeat</keyword>
<protein>
    <submittedName>
        <fullName evidence="3">F-box and leucine rich repeat protein 13</fullName>
    </submittedName>
</protein>
<dbReference type="Proteomes" id="UP000265000">
    <property type="component" value="Unplaced"/>
</dbReference>
<dbReference type="AlphaFoldDB" id="A0A3Q2PXY5"/>
<dbReference type="PANTHER" id="PTHR13318">
    <property type="entry name" value="PARTNER OF PAIRED, ISOFORM B-RELATED"/>
    <property type="match status" value="1"/>
</dbReference>
<dbReference type="InterPro" id="IPR032675">
    <property type="entry name" value="LRR_dom_sf"/>
</dbReference>